<sequence>MIAKIKKSSANVKKKEAKVVKKVKKAPKKSIKNEAVPEIKEEPTEAPKKLKGISKRFNVEKPAKKPKIKKEVKAEETPGVAAKTPADVKPLRKGKSNTFGVVQIKCLPHGFFEEQLREFFSQFGAVHRVRVKRSLKTGKSTGVGFVEFRVAEVAEIAAQTMNNYLLMKNILKTKYIPPDKVTPNIMKSRVKVKIVDGQEVVLSSTMARQRKAIEVYNAQPTEEAIKKRQERFEKKLEAKKRKLAEAGISFDVEKVVKRTKKKVTESLPEKKTLEEVAVESEEEEDGEDSAEEVAPPPKKTSVAKKATKAKKLKEKPQKIEKLQKKVTKKKKTPELSPPKAAPVAPKKPKKKESVSKENKKGSKVLKVGQKKSKKLVKK</sequence>
<reference evidence="9" key="1">
    <citation type="submission" date="2012-05" db="EMBL/GenBank/DDBJ databases">
        <title>Whole Genome Assembly of Lutzomyia longipalpis.</title>
        <authorList>
            <person name="Richards S."/>
            <person name="Qu C."/>
            <person name="Dillon R."/>
            <person name="Worley K."/>
            <person name="Scherer S."/>
            <person name="Batterton M."/>
            <person name="Taylor A."/>
            <person name="Hawes A."/>
            <person name="Hernandez B."/>
            <person name="Kovar C."/>
            <person name="Mandapat C."/>
            <person name="Pham C."/>
            <person name="Qu C."/>
            <person name="Jing C."/>
            <person name="Bess C."/>
            <person name="Bandaranaike D."/>
            <person name="Ngo D."/>
            <person name="Ongeri F."/>
            <person name="Arias F."/>
            <person name="Lara F."/>
            <person name="Weissenberger G."/>
            <person name="Kamau G."/>
            <person name="Han H."/>
            <person name="Shen H."/>
            <person name="Dinh H."/>
            <person name="Khalil I."/>
            <person name="Jones J."/>
            <person name="Shafer J."/>
            <person name="Jayaseelan J."/>
            <person name="Quiroz J."/>
            <person name="Blankenburg K."/>
            <person name="Nguyen L."/>
            <person name="Jackson L."/>
            <person name="Francisco L."/>
            <person name="Tang L.-Y."/>
            <person name="Pu L.-L."/>
            <person name="Perales L."/>
            <person name="Lorensuhewa L."/>
            <person name="Munidasa M."/>
            <person name="Coyle M."/>
            <person name="Taylor M."/>
            <person name="Puazo M."/>
            <person name="Firestine M."/>
            <person name="Scheel M."/>
            <person name="Javaid M."/>
            <person name="Wang M."/>
            <person name="Li M."/>
            <person name="Tabassum N."/>
            <person name="Saada N."/>
            <person name="Osuji N."/>
            <person name="Aqrawi P."/>
            <person name="Fu Q."/>
            <person name="Thornton R."/>
            <person name="Raj R."/>
            <person name="Goodspeed R."/>
            <person name="Mata R."/>
            <person name="Najjar R."/>
            <person name="Gubbala S."/>
            <person name="Lee S."/>
            <person name="Denson S."/>
            <person name="Patil S."/>
            <person name="Macmil S."/>
            <person name="Qi S."/>
            <person name="Matskevitch T."/>
            <person name="Palculict T."/>
            <person name="Mathew T."/>
            <person name="Vee V."/>
            <person name="Velamala V."/>
            <person name="Korchina V."/>
            <person name="Cai W."/>
            <person name="Liu W."/>
            <person name="Dai W."/>
            <person name="Zou X."/>
            <person name="Zhu Y."/>
            <person name="Zhang Y."/>
            <person name="Wu Y.-Q."/>
            <person name="Xin Y."/>
            <person name="Nazarath L."/>
            <person name="Kovar C."/>
            <person name="Han Y."/>
            <person name="Muzny D."/>
            <person name="Gibbs R."/>
        </authorList>
    </citation>
    <scope>NUCLEOTIDE SEQUENCE [LARGE SCALE GENOMIC DNA]</scope>
    <source>
        <strain evidence="9">Jacobina</strain>
    </source>
</reference>
<reference evidence="8" key="3">
    <citation type="submission" date="2020-05" db="UniProtKB">
        <authorList>
            <consortium name="EnsemblMetazoa"/>
        </authorList>
    </citation>
    <scope>IDENTIFICATION</scope>
    <source>
        <strain evidence="8">Jacobina</strain>
    </source>
</reference>
<dbReference type="InterPro" id="IPR035979">
    <property type="entry name" value="RBD_domain_sf"/>
</dbReference>
<comment type="subcellular location">
    <subcellularLocation>
        <location evidence="1">Nucleus</location>
        <location evidence="1">Nucleolus</location>
    </subcellularLocation>
</comment>
<evidence type="ECO:0000313" key="8">
    <source>
        <dbReference type="EnsemblMetazoa" id="LLOJ007914-PA"/>
    </source>
</evidence>
<dbReference type="AlphaFoldDB" id="A0A1B0CSR5"/>
<evidence type="ECO:0000256" key="3">
    <source>
        <dbReference type="ARBA" id="ARBA00023242"/>
    </source>
</evidence>
<dbReference type="SUPFAM" id="SSF54928">
    <property type="entry name" value="RNA-binding domain, RBD"/>
    <property type="match status" value="1"/>
</dbReference>
<feature type="domain" description="RRM" evidence="6">
    <location>
        <begin position="100"/>
        <end position="178"/>
    </location>
</feature>
<dbReference type="PANTHER" id="PTHR46754">
    <property type="entry name" value="MKI67 FHA DOMAIN-INTERACTING NUCLEOLAR PHOSPHOPROTEIN"/>
    <property type="match status" value="1"/>
</dbReference>
<dbReference type="Proteomes" id="UP000092461">
    <property type="component" value="Unassembled WGS sequence"/>
</dbReference>
<dbReference type="VEuPathDB" id="VectorBase:LLOJ007914"/>
<dbReference type="InterPro" id="IPR012677">
    <property type="entry name" value="Nucleotide-bd_a/b_plait_sf"/>
</dbReference>
<evidence type="ECO:0000313" key="9">
    <source>
        <dbReference type="Proteomes" id="UP000092461"/>
    </source>
</evidence>
<feature type="compositionally biased region" description="Acidic residues" evidence="5">
    <location>
        <begin position="276"/>
        <end position="291"/>
    </location>
</feature>
<dbReference type="SMART" id="SM00360">
    <property type="entry name" value="RRM"/>
    <property type="match status" value="1"/>
</dbReference>
<dbReference type="PROSITE" id="PS50102">
    <property type="entry name" value="RRM"/>
    <property type="match status" value="1"/>
</dbReference>
<dbReference type="EMBL" id="AJWK01026455">
    <property type="status" value="NOT_ANNOTATED_CDS"/>
    <property type="molecule type" value="Genomic_DNA"/>
</dbReference>
<feature type="compositionally biased region" description="Basic and acidic residues" evidence="5">
    <location>
        <begin position="31"/>
        <end position="47"/>
    </location>
</feature>
<dbReference type="GO" id="GO:0003723">
    <property type="term" value="F:RNA binding"/>
    <property type="evidence" value="ECO:0007669"/>
    <property type="project" value="UniProtKB-UniRule"/>
</dbReference>
<keyword evidence="3" id="KW-0539">Nucleus</keyword>
<evidence type="ECO:0000313" key="7">
    <source>
        <dbReference type="EMBL" id="MBC1174405.1"/>
    </source>
</evidence>
<dbReference type="Gene3D" id="3.30.70.330">
    <property type="match status" value="1"/>
</dbReference>
<dbReference type="VEuPathDB" id="VectorBase:LLONM1_004235"/>
<feature type="compositionally biased region" description="Basic and acidic residues" evidence="5">
    <location>
        <begin position="351"/>
        <end position="360"/>
    </location>
</feature>
<dbReference type="EnsemblMetazoa" id="LLOJ007914-RA">
    <property type="protein sequence ID" value="LLOJ007914-PA"/>
    <property type="gene ID" value="LLOJ007914"/>
</dbReference>
<dbReference type="EMBL" id="GITU01005702">
    <property type="protein sequence ID" value="MBC1174405.1"/>
    <property type="molecule type" value="Transcribed_RNA"/>
</dbReference>
<protein>
    <submittedName>
        <fullName evidence="7">Putative mki67 fha domain-interacting nucleolar phosphoprotein</fullName>
    </submittedName>
</protein>
<feature type="compositionally biased region" description="Basic and acidic residues" evidence="5">
    <location>
        <begin position="314"/>
        <end position="323"/>
    </location>
</feature>
<evidence type="ECO:0000256" key="4">
    <source>
        <dbReference type="PROSITE-ProRule" id="PRU00176"/>
    </source>
</evidence>
<feature type="region of interest" description="Disordered" evidence="5">
    <location>
        <begin position="272"/>
        <end position="378"/>
    </location>
</feature>
<feature type="compositionally biased region" description="Basic residues" evidence="5">
    <location>
        <begin position="301"/>
        <end position="313"/>
    </location>
</feature>
<dbReference type="CDD" id="cd12307">
    <property type="entry name" value="RRM_NIFK_like"/>
    <property type="match status" value="1"/>
</dbReference>
<evidence type="ECO:0000256" key="5">
    <source>
        <dbReference type="SAM" id="MobiDB-lite"/>
    </source>
</evidence>
<proteinExistence type="predicted"/>
<dbReference type="Pfam" id="PF00076">
    <property type="entry name" value="RRM_1"/>
    <property type="match status" value="1"/>
</dbReference>
<keyword evidence="9" id="KW-1185">Reference proteome</keyword>
<evidence type="ECO:0000256" key="1">
    <source>
        <dbReference type="ARBA" id="ARBA00004604"/>
    </source>
</evidence>
<name>A0A1B0CSR5_LUTLO</name>
<keyword evidence="2 4" id="KW-0694">RNA-binding</keyword>
<dbReference type="InterPro" id="IPR000504">
    <property type="entry name" value="RRM_dom"/>
</dbReference>
<evidence type="ECO:0000256" key="2">
    <source>
        <dbReference type="ARBA" id="ARBA00022884"/>
    </source>
</evidence>
<feature type="compositionally biased region" description="Basic residues" evidence="5">
    <location>
        <begin position="368"/>
        <end position="378"/>
    </location>
</feature>
<reference evidence="7" key="2">
    <citation type="journal article" date="2020" name="BMC">
        <title>Leishmania infection induces a limited differential gene expression in the sand fly midgut.</title>
        <authorList>
            <person name="Coutinho-Abreu I.V."/>
            <person name="Serafim T.D."/>
            <person name="Meneses C."/>
            <person name="Kamhawi S."/>
            <person name="Oliveira F."/>
            <person name="Valenzuela J.G."/>
        </authorList>
    </citation>
    <scope>NUCLEOTIDE SEQUENCE</scope>
    <source>
        <strain evidence="7">Jacobina</strain>
        <tissue evidence="7">Midgut</tissue>
    </source>
</reference>
<organism evidence="8 9">
    <name type="scientific">Lutzomyia longipalpis</name>
    <name type="common">Sand fly</name>
    <dbReference type="NCBI Taxonomy" id="7200"/>
    <lineage>
        <taxon>Eukaryota</taxon>
        <taxon>Metazoa</taxon>
        <taxon>Ecdysozoa</taxon>
        <taxon>Arthropoda</taxon>
        <taxon>Hexapoda</taxon>
        <taxon>Insecta</taxon>
        <taxon>Pterygota</taxon>
        <taxon>Neoptera</taxon>
        <taxon>Endopterygota</taxon>
        <taxon>Diptera</taxon>
        <taxon>Nematocera</taxon>
        <taxon>Psychodoidea</taxon>
        <taxon>Psychodidae</taxon>
        <taxon>Lutzomyia</taxon>
        <taxon>Lutzomyia</taxon>
    </lineage>
</organism>
<evidence type="ECO:0000259" key="6">
    <source>
        <dbReference type="PROSITE" id="PS50102"/>
    </source>
</evidence>
<accession>A0A1B0CSR5</accession>
<dbReference type="GO" id="GO:0005730">
    <property type="term" value="C:nucleolus"/>
    <property type="evidence" value="ECO:0007669"/>
    <property type="project" value="UniProtKB-SubCell"/>
</dbReference>
<feature type="region of interest" description="Disordered" evidence="5">
    <location>
        <begin position="27"/>
        <end position="47"/>
    </location>
</feature>